<dbReference type="EMBL" id="KN837129">
    <property type="protein sequence ID" value="KIJ42522.1"/>
    <property type="molecule type" value="Genomic_DNA"/>
</dbReference>
<keyword evidence="2" id="KW-1185">Reference proteome</keyword>
<name>A0A0C9VLC4_SPHS4</name>
<dbReference type="OrthoDB" id="3267074at2759"/>
<dbReference type="AlphaFoldDB" id="A0A0C9VLC4"/>
<gene>
    <name evidence="1" type="ORF">M422DRAFT_31292</name>
</gene>
<reference evidence="1 2" key="1">
    <citation type="submission" date="2014-06" db="EMBL/GenBank/DDBJ databases">
        <title>Evolutionary Origins and Diversification of the Mycorrhizal Mutualists.</title>
        <authorList>
            <consortium name="DOE Joint Genome Institute"/>
            <consortium name="Mycorrhizal Genomics Consortium"/>
            <person name="Kohler A."/>
            <person name="Kuo A."/>
            <person name="Nagy L.G."/>
            <person name="Floudas D."/>
            <person name="Copeland A."/>
            <person name="Barry K.W."/>
            <person name="Cichocki N."/>
            <person name="Veneault-Fourrey C."/>
            <person name="LaButti K."/>
            <person name="Lindquist E.A."/>
            <person name="Lipzen A."/>
            <person name="Lundell T."/>
            <person name="Morin E."/>
            <person name="Murat C."/>
            <person name="Riley R."/>
            <person name="Ohm R."/>
            <person name="Sun H."/>
            <person name="Tunlid A."/>
            <person name="Henrissat B."/>
            <person name="Grigoriev I.V."/>
            <person name="Hibbett D.S."/>
            <person name="Martin F."/>
        </authorList>
    </citation>
    <scope>NUCLEOTIDE SEQUENCE [LARGE SCALE GENOMIC DNA]</scope>
    <source>
        <strain evidence="1 2">SS14</strain>
    </source>
</reference>
<proteinExistence type="predicted"/>
<dbReference type="Proteomes" id="UP000054279">
    <property type="component" value="Unassembled WGS sequence"/>
</dbReference>
<evidence type="ECO:0000313" key="2">
    <source>
        <dbReference type="Proteomes" id="UP000054279"/>
    </source>
</evidence>
<organism evidence="1 2">
    <name type="scientific">Sphaerobolus stellatus (strain SS14)</name>
    <dbReference type="NCBI Taxonomy" id="990650"/>
    <lineage>
        <taxon>Eukaryota</taxon>
        <taxon>Fungi</taxon>
        <taxon>Dikarya</taxon>
        <taxon>Basidiomycota</taxon>
        <taxon>Agaricomycotina</taxon>
        <taxon>Agaricomycetes</taxon>
        <taxon>Phallomycetidae</taxon>
        <taxon>Geastrales</taxon>
        <taxon>Sphaerobolaceae</taxon>
        <taxon>Sphaerobolus</taxon>
    </lineage>
</organism>
<sequence length="58" mass="6999">MSCEAYREQRLLLRKEIPPLLYNITNLLSHKECIPELLKYVDRTRRMEHLMAGREGRN</sequence>
<evidence type="ECO:0000313" key="1">
    <source>
        <dbReference type="EMBL" id="KIJ42522.1"/>
    </source>
</evidence>
<dbReference type="HOGENOM" id="CLU_2980610_0_0_1"/>
<accession>A0A0C9VLC4</accession>
<protein>
    <submittedName>
        <fullName evidence="1">Uncharacterized protein</fullName>
    </submittedName>
</protein>